<feature type="region of interest" description="Disordered" evidence="1">
    <location>
        <begin position="17"/>
        <end position="83"/>
    </location>
</feature>
<name>A0ABS8SLJ5_DATST</name>
<gene>
    <name evidence="2" type="ORF">HAX54_041787</name>
</gene>
<evidence type="ECO:0000313" key="2">
    <source>
        <dbReference type="EMBL" id="MCD7459732.1"/>
    </source>
</evidence>
<evidence type="ECO:0000313" key="3">
    <source>
        <dbReference type="Proteomes" id="UP000823775"/>
    </source>
</evidence>
<dbReference type="EMBL" id="JACEIK010000606">
    <property type="protein sequence ID" value="MCD7459732.1"/>
    <property type="molecule type" value="Genomic_DNA"/>
</dbReference>
<organism evidence="2 3">
    <name type="scientific">Datura stramonium</name>
    <name type="common">Jimsonweed</name>
    <name type="synonym">Common thornapple</name>
    <dbReference type="NCBI Taxonomy" id="4076"/>
    <lineage>
        <taxon>Eukaryota</taxon>
        <taxon>Viridiplantae</taxon>
        <taxon>Streptophyta</taxon>
        <taxon>Embryophyta</taxon>
        <taxon>Tracheophyta</taxon>
        <taxon>Spermatophyta</taxon>
        <taxon>Magnoliopsida</taxon>
        <taxon>eudicotyledons</taxon>
        <taxon>Gunneridae</taxon>
        <taxon>Pentapetalae</taxon>
        <taxon>asterids</taxon>
        <taxon>lamiids</taxon>
        <taxon>Solanales</taxon>
        <taxon>Solanaceae</taxon>
        <taxon>Solanoideae</taxon>
        <taxon>Datureae</taxon>
        <taxon>Datura</taxon>
    </lineage>
</organism>
<keyword evidence="3" id="KW-1185">Reference proteome</keyword>
<evidence type="ECO:0000256" key="1">
    <source>
        <dbReference type="SAM" id="MobiDB-lite"/>
    </source>
</evidence>
<reference evidence="2 3" key="1">
    <citation type="journal article" date="2021" name="BMC Genomics">
        <title>Datura genome reveals duplications of psychoactive alkaloid biosynthetic genes and high mutation rate following tissue culture.</title>
        <authorList>
            <person name="Rajewski A."/>
            <person name="Carter-House D."/>
            <person name="Stajich J."/>
            <person name="Litt A."/>
        </authorList>
    </citation>
    <scope>NUCLEOTIDE SEQUENCE [LARGE SCALE GENOMIC DNA]</scope>
    <source>
        <strain evidence="2">AR-01</strain>
    </source>
</reference>
<proteinExistence type="predicted"/>
<feature type="compositionally biased region" description="Polar residues" evidence="1">
    <location>
        <begin position="30"/>
        <end position="52"/>
    </location>
</feature>
<protein>
    <submittedName>
        <fullName evidence="2">Uncharacterized protein</fullName>
    </submittedName>
</protein>
<feature type="compositionally biased region" description="Basic and acidic residues" evidence="1">
    <location>
        <begin position="71"/>
        <end position="83"/>
    </location>
</feature>
<accession>A0ABS8SLJ5</accession>
<dbReference type="Proteomes" id="UP000823775">
    <property type="component" value="Unassembled WGS sequence"/>
</dbReference>
<comment type="caution">
    <text evidence="2">The sequence shown here is derived from an EMBL/GenBank/DDBJ whole genome shotgun (WGS) entry which is preliminary data.</text>
</comment>
<sequence length="123" mass="13993">MRLYEKKSFRVIVRGLTFGHEPSNPPIELSNPTGQPSNPTVESSNPPDQLSNLPIEPQTDDDPSGEEYEVGYERDSSEDILEHDCDVNEEYSDFRENMTYFNRSNRRARGSTAEQVRNGEKGP</sequence>
<feature type="compositionally biased region" description="Acidic residues" evidence="1">
    <location>
        <begin position="58"/>
        <end position="70"/>
    </location>
</feature>